<evidence type="ECO:0000313" key="4">
    <source>
        <dbReference type="EMBL" id="CAG2253725.1"/>
    </source>
</evidence>
<dbReference type="OrthoDB" id="9110296at2759"/>
<dbReference type="PROSITE" id="PS50287">
    <property type="entry name" value="SRCR_2"/>
    <property type="match status" value="1"/>
</dbReference>
<evidence type="ECO:0000259" key="3">
    <source>
        <dbReference type="PROSITE" id="PS50287"/>
    </source>
</evidence>
<keyword evidence="5" id="KW-1185">Reference proteome</keyword>
<dbReference type="Pfam" id="PF00530">
    <property type="entry name" value="SRCR"/>
    <property type="match status" value="1"/>
</dbReference>
<dbReference type="InterPro" id="IPR001190">
    <property type="entry name" value="SRCR"/>
</dbReference>
<comment type="caution">
    <text evidence="2">Lacks conserved residue(s) required for the propagation of feature annotation.</text>
</comment>
<name>A0A8S3V6J7_MYTED</name>
<feature type="disulfide bond" evidence="2">
    <location>
        <begin position="65"/>
        <end position="75"/>
    </location>
</feature>
<evidence type="ECO:0000256" key="1">
    <source>
        <dbReference type="ARBA" id="ARBA00023157"/>
    </source>
</evidence>
<accession>A0A8S3V6J7</accession>
<dbReference type="AlphaFoldDB" id="A0A8S3V6J7"/>
<dbReference type="Gene3D" id="3.10.250.10">
    <property type="entry name" value="SRCR-like domain"/>
    <property type="match status" value="1"/>
</dbReference>
<comment type="caution">
    <text evidence="4">The sequence shown here is derived from an EMBL/GenBank/DDBJ whole genome shotgun (WGS) entry which is preliminary data.</text>
</comment>
<reference evidence="4" key="1">
    <citation type="submission" date="2021-03" db="EMBL/GenBank/DDBJ databases">
        <authorList>
            <person name="Bekaert M."/>
        </authorList>
    </citation>
    <scope>NUCLEOTIDE SEQUENCE</scope>
</reference>
<dbReference type="Proteomes" id="UP000683360">
    <property type="component" value="Unassembled WGS sequence"/>
</dbReference>
<evidence type="ECO:0000313" key="5">
    <source>
        <dbReference type="Proteomes" id="UP000683360"/>
    </source>
</evidence>
<organism evidence="4 5">
    <name type="scientific">Mytilus edulis</name>
    <name type="common">Blue mussel</name>
    <dbReference type="NCBI Taxonomy" id="6550"/>
    <lineage>
        <taxon>Eukaryota</taxon>
        <taxon>Metazoa</taxon>
        <taxon>Spiralia</taxon>
        <taxon>Lophotrochozoa</taxon>
        <taxon>Mollusca</taxon>
        <taxon>Bivalvia</taxon>
        <taxon>Autobranchia</taxon>
        <taxon>Pteriomorphia</taxon>
        <taxon>Mytilida</taxon>
        <taxon>Mytiloidea</taxon>
        <taxon>Mytilidae</taxon>
        <taxon>Mytilinae</taxon>
        <taxon>Mytilus</taxon>
    </lineage>
</organism>
<dbReference type="InterPro" id="IPR036772">
    <property type="entry name" value="SRCR-like_dom_sf"/>
</dbReference>
<dbReference type="SUPFAM" id="SSF56487">
    <property type="entry name" value="SRCR-like"/>
    <property type="match status" value="1"/>
</dbReference>
<evidence type="ECO:0000256" key="2">
    <source>
        <dbReference type="PROSITE-ProRule" id="PRU00196"/>
    </source>
</evidence>
<sequence length="265" mass="28932">MGRSCRIKVNGQWGTICGYSSGFDIDDAKLFVEWQDFPHLGKVQVFPNAYFGRGTGPVLLSGLTCAGHEDNIDSCGSMAGTKLVATVDISMTLVYHVRVGMRSKLIHSAFTKVPGGPLDLIRRCDAMSCDGHCVCAPQDQKCPLNPSLGSCNDVSTSTISWNECKDTIKIPDQQKSQEVSSARSDQVVSIQTANTQSRHSVRSNHSTAQITTSVISSTVRVSSVTPQIRNRVVYSDKILPDFEIHPRISLQINDLELKFGKTEPV</sequence>
<protein>
    <recommendedName>
        <fullName evidence="3">SRCR domain-containing protein</fullName>
    </recommendedName>
</protein>
<feature type="domain" description="SRCR" evidence="3">
    <location>
        <begin position="1"/>
        <end position="75"/>
    </location>
</feature>
<dbReference type="EMBL" id="CAJPWZ010003161">
    <property type="protein sequence ID" value="CAG2253725.1"/>
    <property type="molecule type" value="Genomic_DNA"/>
</dbReference>
<gene>
    <name evidence="4" type="ORF">MEDL_65241</name>
</gene>
<dbReference type="GO" id="GO:0016020">
    <property type="term" value="C:membrane"/>
    <property type="evidence" value="ECO:0007669"/>
    <property type="project" value="InterPro"/>
</dbReference>
<proteinExistence type="predicted"/>
<keyword evidence="1 2" id="KW-1015">Disulfide bond</keyword>